<evidence type="ECO:0000256" key="7">
    <source>
        <dbReference type="ARBA" id="ARBA00047899"/>
    </source>
</evidence>
<feature type="compositionally biased region" description="Basic and acidic residues" evidence="9">
    <location>
        <begin position="599"/>
        <end position="608"/>
    </location>
</feature>
<dbReference type="Gene3D" id="3.30.200.20">
    <property type="entry name" value="Phosphorylase Kinase, domain 1"/>
    <property type="match status" value="1"/>
</dbReference>
<gene>
    <name evidence="13" type="ORF">SAMN05216246_10377</name>
</gene>
<feature type="region of interest" description="Disordered" evidence="9">
    <location>
        <begin position="278"/>
        <end position="369"/>
    </location>
</feature>
<feature type="domain" description="PASTA" evidence="12">
    <location>
        <begin position="566"/>
        <end position="633"/>
    </location>
</feature>
<evidence type="ECO:0000256" key="9">
    <source>
        <dbReference type="SAM" id="MobiDB-lite"/>
    </source>
</evidence>
<evidence type="ECO:0000256" key="1">
    <source>
        <dbReference type="ARBA" id="ARBA00012513"/>
    </source>
</evidence>
<evidence type="ECO:0000256" key="8">
    <source>
        <dbReference type="ARBA" id="ARBA00048679"/>
    </source>
</evidence>
<dbReference type="PROSITE" id="PS50011">
    <property type="entry name" value="PROTEIN_KINASE_DOM"/>
    <property type="match status" value="1"/>
</dbReference>
<keyword evidence="5 13" id="KW-0418">Kinase</keyword>
<dbReference type="InterPro" id="IPR005543">
    <property type="entry name" value="PASTA_dom"/>
</dbReference>
<keyword evidence="2 13" id="KW-0723">Serine/threonine-protein kinase</keyword>
<dbReference type="Gene3D" id="3.30.10.20">
    <property type="match status" value="4"/>
</dbReference>
<feature type="domain" description="PASTA" evidence="12">
    <location>
        <begin position="498"/>
        <end position="565"/>
    </location>
</feature>
<dbReference type="GO" id="GO:0004674">
    <property type="term" value="F:protein serine/threonine kinase activity"/>
    <property type="evidence" value="ECO:0007669"/>
    <property type="project" value="UniProtKB-KW"/>
</dbReference>
<keyword evidence="4" id="KW-0547">Nucleotide-binding</keyword>
<dbReference type="EC" id="2.7.11.1" evidence="1"/>
<dbReference type="InterPro" id="IPR000719">
    <property type="entry name" value="Prot_kinase_dom"/>
</dbReference>
<evidence type="ECO:0000313" key="14">
    <source>
        <dbReference type="Proteomes" id="UP000184390"/>
    </source>
</evidence>
<sequence>MSHDPLTGRIVDSRYEVGQRVARGGMATVYKAYDRRLERDVALKLMHPHLADSPDFVARFRREARAAARLSNPGVVAVYDQGAIDGVAYIIMEYVPGPTLRDRIASGPLTVAEALEMTSHVLRPLGAAHRAGLMHRDIKPENVLLPADGSVPKVADFGLARAVTEATQTSTGNILGTVAYLAPELITSGASTPRADVYSVGVMLFELLTGEQPFSADTPIQIAFRNVHEDIPAPSTRADGIPVAIDRLVAAMTARDPQERLANADDALRAVREAAEAVVEDAGPASPAGASGAAEGSSADGPGSARSAGSPGSADGAGVPIGAASPAGASGPLSAGVTASAATPAESSLTARLPSNPLDPGAVTPSAGMRTVSLPIGSISSATGEGADGAEDPDARAAGLLGRRLLIAGGALAVLGAVGGTGAWYFVSGPGRRVRVPRIEGLSAEEASAAVSGAELVWAEPTTVYSDSVPAGTVISATPAGGTSVTVGARIQSVVSLGIEQKTVPDVVGKTEHDAQTAIIDAGLTVGQTSREHSSSVATGMVISTDPAAGQSLDKGAVVNITISKGRASATVPDVVGKTEEEARKALESAGLEMSATRANDKSVKEGRVISQSPKKGASGVYKGDAVALVISQGPKMIAVPDVTGKSESEAKKALKDAGFEVEVDKAWTGHVFGEVDYTRPAKGEQAAEGSKVVVRIK</sequence>
<dbReference type="PANTHER" id="PTHR43289">
    <property type="entry name" value="MITOGEN-ACTIVATED PROTEIN KINASE KINASE KINASE 20-RELATED"/>
    <property type="match status" value="1"/>
</dbReference>
<dbReference type="Proteomes" id="UP000184390">
    <property type="component" value="Unassembled WGS sequence"/>
</dbReference>
<keyword evidence="10" id="KW-0812">Transmembrane</keyword>
<proteinExistence type="predicted"/>
<dbReference type="PROSITE" id="PS51178">
    <property type="entry name" value="PASTA"/>
    <property type="match status" value="4"/>
</dbReference>
<dbReference type="Gene3D" id="1.10.510.10">
    <property type="entry name" value="Transferase(Phosphotransferase) domain 1"/>
    <property type="match status" value="1"/>
</dbReference>
<keyword evidence="14" id="KW-1185">Reference proteome</keyword>
<organism evidence="13 14">
    <name type="scientific">Actinomyces denticolens</name>
    <dbReference type="NCBI Taxonomy" id="52767"/>
    <lineage>
        <taxon>Bacteria</taxon>
        <taxon>Bacillati</taxon>
        <taxon>Actinomycetota</taxon>
        <taxon>Actinomycetes</taxon>
        <taxon>Actinomycetales</taxon>
        <taxon>Actinomycetaceae</taxon>
        <taxon>Actinomyces</taxon>
    </lineage>
</organism>
<protein>
    <recommendedName>
        <fullName evidence="1">non-specific serine/threonine protein kinase</fullName>
        <ecNumber evidence="1">2.7.11.1</ecNumber>
    </recommendedName>
</protein>
<feature type="transmembrane region" description="Helical" evidence="10">
    <location>
        <begin position="405"/>
        <end position="427"/>
    </location>
</feature>
<keyword evidence="10" id="KW-1133">Transmembrane helix</keyword>
<dbReference type="CDD" id="cd14014">
    <property type="entry name" value="STKc_PknB_like"/>
    <property type="match status" value="1"/>
</dbReference>
<comment type="catalytic activity">
    <reaction evidence="7">
        <text>L-threonyl-[protein] + ATP = O-phospho-L-threonyl-[protein] + ADP + H(+)</text>
        <dbReference type="Rhea" id="RHEA:46608"/>
        <dbReference type="Rhea" id="RHEA-COMP:11060"/>
        <dbReference type="Rhea" id="RHEA-COMP:11605"/>
        <dbReference type="ChEBI" id="CHEBI:15378"/>
        <dbReference type="ChEBI" id="CHEBI:30013"/>
        <dbReference type="ChEBI" id="CHEBI:30616"/>
        <dbReference type="ChEBI" id="CHEBI:61977"/>
        <dbReference type="ChEBI" id="CHEBI:456216"/>
        <dbReference type="EC" id="2.7.11.1"/>
    </reaction>
</comment>
<evidence type="ECO:0000259" key="12">
    <source>
        <dbReference type="PROSITE" id="PS51178"/>
    </source>
</evidence>
<dbReference type="SMART" id="SM00220">
    <property type="entry name" value="S_TKc"/>
    <property type="match status" value="1"/>
</dbReference>
<evidence type="ECO:0000256" key="4">
    <source>
        <dbReference type="ARBA" id="ARBA00022741"/>
    </source>
</evidence>
<feature type="region of interest" description="Disordered" evidence="9">
    <location>
        <begin position="589"/>
        <end position="619"/>
    </location>
</feature>
<evidence type="ECO:0000256" key="6">
    <source>
        <dbReference type="ARBA" id="ARBA00022840"/>
    </source>
</evidence>
<evidence type="ECO:0000256" key="5">
    <source>
        <dbReference type="ARBA" id="ARBA00022777"/>
    </source>
</evidence>
<feature type="domain" description="PASTA" evidence="12">
    <location>
        <begin position="429"/>
        <end position="497"/>
    </location>
</feature>
<evidence type="ECO:0000256" key="10">
    <source>
        <dbReference type="SAM" id="Phobius"/>
    </source>
</evidence>
<dbReference type="InterPro" id="IPR008271">
    <property type="entry name" value="Ser/Thr_kinase_AS"/>
</dbReference>
<keyword evidence="3" id="KW-0808">Transferase</keyword>
<comment type="caution">
    <text evidence="13">The sequence shown here is derived from an EMBL/GenBank/DDBJ whole genome shotgun (WGS) entry which is preliminary data.</text>
</comment>
<dbReference type="SUPFAM" id="SSF56112">
    <property type="entry name" value="Protein kinase-like (PK-like)"/>
    <property type="match status" value="1"/>
</dbReference>
<comment type="catalytic activity">
    <reaction evidence="8">
        <text>L-seryl-[protein] + ATP = O-phospho-L-seryl-[protein] + ADP + H(+)</text>
        <dbReference type="Rhea" id="RHEA:17989"/>
        <dbReference type="Rhea" id="RHEA-COMP:9863"/>
        <dbReference type="Rhea" id="RHEA-COMP:11604"/>
        <dbReference type="ChEBI" id="CHEBI:15378"/>
        <dbReference type="ChEBI" id="CHEBI:29999"/>
        <dbReference type="ChEBI" id="CHEBI:30616"/>
        <dbReference type="ChEBI" id="CHEBI:83421"/>
        <dbReference type="ChEBI" id="CHEBI:456216"/>
        <dbReference type="EC" id="2.7.11.1"/>
    </reaction>
</comment>
<dbReference type="Pfam" id="PF03793">
    <property type="entry name" value="PASTA"/>
    <property type="match status" value="4"/>
</dbReference>
<dbReference type="RefSeq" id="WP_073451746.1">
    <property type="nucleotide sequence ID" value="NZ_FQYL01000003.1"/>
</dbReference>
<evidence type="ECO:0000256" key="2">
    <source>
        <dbReference type="ARBA" id="ARBA00022527"/>
    </source>
</evidence>
<dbReference type="PROSITE" id="PS00108">
    <property type="entry name" value="PROTEIN_KINASE_ST"/>
    <property type="match status" value="1"/>
</dbReference>
<keyword evidence="6" id="KW-0067">ATP-binding</keyword>
<feature type="domain" description="PASTA" evidence="12">
    <location>
        <begin position="634"/>
        <end position="698"/>
    </location>
</feature>
<evidence type="ECO:0000259" key="11">
    <source>
        <dbReference type="PROSITE" id="PS50011"/>
    </source>
</evidence>
<evidence type="ECO:0000313" key="13">
    <source>
        <dbReference type="EMBL" id="SHI59018.1"/>
    </source>
</evidence>
<name>A0ABY1I4G2_9ACTO</name>
<evidence type="ECO:0000256" key="3">
    <source>
        <dbReference type="ARBA" id="ARBA00022679"/>
    </source>
</evidence>
<dbReference type="CDD" id="cd06577">
    <property type="entry name" value="PASTA_pknB"/>
    <property type="match status" value="4"/>
</dbReference>
<keyword evidence="10" id="KW-0472">Membrane</keyword>
<dbReference type="EMBL" id="FQYL01000003">
    <property type="protein sequence ID" value="SHI59018.1"/>
    <property type="molecule type" value="Genomic_DNA"/>
</dbReference>
<dbReference type="Pfam" id="PF00069">
    <property type="entry name" value="Pkinase"/>
    <property type="match status" value="1"/>
</dbReference>
<dbReference type="PANTHER" id="PTHR43289:SF34">
    <property type="entry name" value="SERINE_THREONINE-PROTEIN KINASE YBDM-RELATED"/>
    <property type="match status" value="1"/>
</dbReference>
<feature type="compositionally biased region" description="Low complexity" evidence="9">
    <location>
        <begin position="278"/>
        <end position="336"/>
    </location>
</feature>
<dbReference type="SMART" id="SM00740">
    <property type="entry name" value="PASTA"/>
    <property type="match status" value="4"/>
</dbReference>
<feature type="domain" description="Protein kinase" evidence="11">
    <location>
        <begin position="15"/>
        <end position="279"/>
    </location>
</feature>
<accession>A0ABY1I4G2</accession>
<dbReference type="InterPro" id="IPR011009">
    <property type="entry name" value="Kinase-like_dom_sf"/>
</dbReference>
<reference evidence="13 14" key="1">
    <citation type="submission" date="2016-11" db="EMBL/GenBank/DDBJ databases">
        <authorList>
            <person name="Varghese N."/>
            <person name="Submissions S."/>
        </authorList>
    </citation>
    <scope>NUCLEOTIDE SEQUENCE [LARGE SCALE GENOMIC DNA]</scope>
    <source>
        <strain evidence="13 14">PA</strain>
    </source>
</reference>